<feature type="compositionally biased region" description="Basic and acidic residues" evidence="1">
    <location>
        <begin position="529"/>
        <end position="545"/>
    </location>
</feature>
<accession>A0A5J9UWJ2</accession>
<dbReference type="Proteomes" id="UP000324897">
    <property type="component" value="Chromosome 1"/>
</dbReference>
<sequence length="545" mass="57679">MIPVILPGSSSPSALAPQTMYTTLQVVRALFAGAPVLPVLAEDDEPPVAFEEMLDRVAEGRVRGVVVGTLNTFLRACGRIPMLHLVPNHAPQDAGQQPAAPADDVERRLIPVVCTFCNCAFCFPDYVTSVLDPAPGFTYTRLPGPATPDLNTAPLVGPLCGDDGALPAEGQPVPLTVCPDRHHFAVTMGKMDLPQDALPVEWRRPSALGVVPVAVGTRGGVLQRKEPAPEDGSSGAMELLEGEGSTSVLSHISLLINSSDLLMLPTFVDPNHRFHQLSGFDQGKRSCRAGASLVTMSAGGGHHLDLSPRAMAGLLHPANMLFLEPGRFRSFLLDFSYPRVSSTASDAWPTIQPAGTRMSSTIQWQGNHELHPHRSAVAGYGDHAYVHWPGWLGAFELPPGGCVAGVATDCSCALSLLSTQPWDTTQSASHHRSPAMSTASAFEGTPVSPSVMASSYKAASTWTGSRVHEGARNLQHHSPHEDGLHVVHPVGSVHHGHFSVELELALQGSGPSNQPQVDHGTRGGGDGVLQRKDQGDGAGGRLDRL</sequence>
<evidence type="ECO:0000313" key="2">
    <source>
        <dbReference type="EMBL" id="TVU28239.1"/>
    </source>
</evidence>
<reference evidence="2 3" key="1">
    <citation type="journal article" date="2019" name="Sci. Rep.">
        <title>A high-quality genome of Eragrostis curvula grass provides insights into Poaceae evolution and supports new strategies to enhance forage quality.</title>
        <authorList>
            <person name="Carballo J."/>
            <person name="Santos B.A.C.M."/>
            <person name="Zappacosta D."/>
            <person name="Garbus I."/>
            <person name="Selva J.P."/>
            <person name="Gallo C.A."/>
            <person name="Diaz A."/>
            <person name="Albertini E."/>
            <person name="Caccamo M."/>
            <person name="Echenique V."/>
        </authorList>
    </citation>
    <scope>NUCLEOTIDE SEQUENCE [LARGE SCALE GENOMIC DNA]</scope>
    <source>
        <strain evidence="3">cv. Victoria</strain>
        <tissue evidence="2">Leaf</tissue>
    </source>
</reference>
<gene>
    <name evidence="2" type="ORF">EJB05_19748</name>
</gene>
<comment type="caution">
    <text evidence="2">The sequence shown here is derived from an EMBL/GenBank/DDBJ whole genome shotgun (WGS) entry which is preliminary data.</text>
</comment>
<feature type="non-terminal residue" evidence="2">
    <location>
        <position position="1"/>
    </location>
</feature>
<dbReference type="Gramene" id="TVU28239">
    <property type="protein sequence ID" value="TVU28239"/>
    <property type="gene ID" value="EJB05_19748"/>
</dbReference>
<dbReference type="AlphaFoldDB" id="A0A5J9UWJ2"/>
<dbReference type="EMBL" id="RWGY01000011">
    <property type="protein sequence ID" value="TVU28239.1"/>
    <property type="molecule type" value="Genomic_DNA"/>
</dbReference>
<evidence type="ECO:0000313" key="3">
    <source>
        <dbReference type="Proteomes" id="UP000324897"/>
    </source>
</evidence>
<dbReference type="OrthoDB" id="514967at2759"/>
<proteinExistence type="predicted"/>
<feature type="non-terminal residue" evidence="2">
    <location>
        <position position="545"/>
    </location>
</feature>
<name>A0A5J9UWJ2_9POAL</name>
<feature type="region of interest" description="Disordered" evidence="1">
    <location>
        <begin position="506"/>
        <end position="545"/>
    </location>
</feature>
<evidence type="ECO:0000256" key="1">
    <source>
        <dbReference type="SAM" id="MobiDB-lite"/>
    </source>
</evidence>
<keyword evidence="3" id="KW-1185">Reference proteome</keyword>
<organism evidence="2 3">
    <name type="scientific">Eragrostis curvula</name>
    <name type="common">weeping love grass</name>
    <dbReference type="NCBI Taxonomy" id="38414"/>
    <lineage>
        <taxon>Eukaryota</taxon>
        <taxon>Viridiplantae</taxon>
        <taxon>Streptophyta</taxon>
        <taxon>Embryophyta</taxon>
        <taxon>Tracheophyta</taxon>
        <taxon>Spermatophyta</taxon>
        <taxon>Magnoliopsida</taxon>
        <taxon>Liliopsida</taxon>
        <taxon>Poales</taxon>
        <taxon>Poaceae</taxon>
        <taxon>PACMAD clade</taxon>
        <taxon>Chloridoideae</taxon>
        <taxon>Eragrostideae</taxon>
        <taxon>Eragrostidinae</taxon>
        <taxon>Eragrostis</taxon>
    </lineage>
</organism>
<protein>
    <submittedName>
        <fullName evidence="2">Uncharacterized protein</fullName>
    </submittedName>
</protein>